<protein>
    <submittedName>
        <fullName evidence="1">Uncharacterized protein</fullName>
    </submittedName>
</protein>
<evidence type="ECO:0000313" key="1">
    <source>
        <dbReference type="EMBL" id="MFC4604974.1"/>
    </source>
</evidence>
<dbReference type="Proteomes" id="UP001595914">
    <property type="component" value="Unassembled WGS sequence"/>
</dbReference>
<evidence type="ECO:0000313" key="2">
    <source>
        <dbReference type="Proteomes" id="UP001595914"/>
    </source>
</evidence>
<comment type="caution">
    <text evidence="1">The sequence shown here is derived from an EMBL/GenBank/DDBJ whole genome shotgun (WGS) entry which is preliminary data.</text>
</comment>
<name>A0ABV9FXC3_9NOCA</name>
<gene>
    <name evidence="1" type="ORF">ACFO6S_14845</name>
</gene>
<organism evidence="1 2">
    <name type="scientific">Rhodococcus kronopolitis</name>
    <dbReference type="NCBI Taxonomy" id="1460226"/>
    <lineage>
        <taxon>Bacteria</taxon>
        <taxon>Bacillati</taxon>
        <taxon>Actinomycetota</taxon>
        <taxon>Actinomycetes</taxon>
        <taxon>Mycobacteriales</taxon>
        <taxon>Nocardiaceae</taxon>
        <taxon>Rhodococcus</taxon>
    </lineage>
</organism>
<reference evidence="2" key="1">
    <citation type="journal article" date="2019" name="Int. J. Syst. Evol. Microbiol.">
        <title>The Global Catalogue of Microorganisms (GCM) 10K type strain sequencing project: providing services to taxonomists for standard genome sequencing and annotation.</title>
        <authorList>
            <consortium name="The Broad Institute Genomics Platform"/>
            <consortium name="The Broad Institute Genome Sequencing Center for Infectious Disease"/>
            <person name="Wu L."/>
            <person name="Ma J."/>
        </authorList>
    </citation>
    <scope>NUCLEOTIDE SEQUENCE [LARGE SCALE GENOMIC DNA]</scope>
    <source>
        <strain evidence="2">CCUG 54520</strain>
    </source>
</reference>
<sequence length="48" mass="4822">MVATDVEWFAGAGALVQGPMQQLLLAMAGRPADLTQLDGAGVAALPTP</sequence>
<accession>A0ABV9FXC3</accession>
<dbReference type="EMBL" id="JBHSFO010000009">
    <property type="protein sequence ID" value="MFC4604974.1"/>
    <property type="molecule type" value="Genomic_DNA"/>
</dbReference>
<proteinExistence type="predicted"/>
<keyword evidence="2" id="KW-1185">Reference proteome</keyword>
<dbReference type="RefSeq" id="WP_378418217.1">
    <property type="nucleotide sequence ID" value="NZ_JBHSFO010000009.1"/>
</dbReference>